<keyword evidence="3" id="KW-1185">Reference proteome</keyword>
<evidence type="ECO:0000313" key="2">
    <source>
        <dbReference type="EMBL" id="QEH36366.1"/>
    </source>
</evidence>
<name>A0A5B9W6S2_9BACT</name>
<protein>
    <submittedName>
        <fullName evidence="2">Uncharacterized protein</fullName>
    </submittedName>
</protein>
<gene>
    <name evidence="2" type="ORF">OJF2_49280</name>
</gene>
<accession>A0A5B9W6S2</accession>
<organism evidence="2 3">
    <name type="scientific">Aquisphaera giovannonii</name>
    <dbReference type="NCBI Taxonomy" id="406548"/>
    <lineage>
        <taxon>Bacteria</taxon>
        <taxon>Pseudomonadati</taxon>
        <taxon>Planctomycetota</taxon>
        <taxon>Planctomycetia</taxon>
        <taxon>Isosphaerales</taxon>
        <taxon>Isosphaeraceae</taxon>
        <taxon>Aquisphaera</taxon>
    </lineage>
</organism>
<keyword evidence="1" id="KW-0732">Signal</keyword>
<evidence type="ECO:0000256" key="1">
    <source>
        <dbReference type="SAM" id="SignalP"/>
    </source>
</evidence>
<proteinExistence type="predicted"/>
<feature type="chain" id="PRO_5023053234" evidence="1">
    <location>
        <begin position="29"/>
        <end position="218"/>
    </location>
</feature>
<reference evidence="2 3" key="1">
    <citation type="submission" date="2019-08" db="EMBL/GenBank/DDBJ databases">
        <title>Deep-cultivation of Planctomycetes and their phenomic and genomic characterization uncovers novel biology.</title>
        <authorList>
            <person name="Wiegand S."/>
            <person name="Jogler M."/>
            <person name="Boedeker C."/>
            <person name="Pinto D."/>
            <person name="Vollmers J."/>
            <person name="Rivas-Marin E."/>
            <person name="Kohn T."/>
            <person name="Peeters S.H."/>
            <person name="Heuer A."/>
            <person name="Rast P."/>
            <person name="Oberbeckmann S."/>
            <person name="Bunk B."/>
            <person name="Jeske O."/>
            <person name="Meyerdierks A."/>
            <person name="Storesund J.E."/>
            <person name="Kallscheuer N."/>
            <person name="Luecker S."/>
            <person name="Lage O.M."/>
            <person name="Pohl T."/>
            <person name="Merkel B.J."/>
            <person name="Hornburger P."/>
            <person name="Mueller R.-W."/>
            <person name="Bruemmer F."/>
            <person name="Labrenz M."/>
            <person name="Spormann A.M."/>
            <person name="Op den Camp H."/>
            <person name="Overmann J."/>
            <person name="Amann R."/>
            <person name="Jetten M.S.M."/>
            <person name="Mascher T."/>
            <person name="Medema M.H."/>
            <person name="Devos D.P."/>
            <person name="Kaster A.-K."/>
            <person name="Ovreas L."/>
            <person name="Rohde M."/>
            <person name="Galperin M.Y."/>
            <person name="Jogler C."/>
        </authorList>
    </citation>
    <scope>NUCLEOTIDE SEQUENCE [LARGE SCALE GENOMIC DNA]</scope>
    <source>
        <strain evidence="2 3">OJF2</strain>
    </source>
</reference>
<sequence precursor="true">MMTKDRNRFAWWAAAATVSGLIAGGVAAQPPEVPSPPGGKAGCQCNRPLHRMFHHTAHTLHDRFIGYPDAFIEPPLGAYMHEQMAMQVAKADAHRFTLYRSDFLPGTDRFSPTGASRFNLMFARTESALSPILIEWTPDQPGLADARRQAVLATYQRAGRPIDPSRVVLGPSPYPGGMGTEASQTFGSVLMRSQQGQYTYPLSPSVGANSVAGGGATR</sequence>
<dbReference type="Proteomes" id="UP000324233">
    <property type="component" value="Chromosome"/>
</dbReference>
<evidence type="ECO:0000313" key="3">
    <source>
        <dbReference type="Proteomes" id="UP000324233"/>
    </source>
</evidence>
<dbReference type="EMBL" id="CP042997">
    <property type="protein sequence ID" value="QEH36366.1"/>
    <property type="molecule type" value="Genomic_DNA"/>
</dbReference>
<dbReference type="KEGG" id="agv:OJF2_49280"/>
<dbReference type="AlphaFoldDB" id="A0A5B9W6S2"/>
<feature type="signal peptide" evidence="1">
    <location>
        <begin position="1"/>
        <end position="28"/>
    </location>
</feature>